<dbReference type="EMBL" id="JAHDVG010000466">
    <property type="protein sequence ID" value="KAH1182581.1"/>
    <property type="molecule type" value="Genomic_DNA"/>
</dbReference>
<dbReference type="AlphaFoldDB" id="A0A9D4B6L2"/>
<protein>
    <submittedName>
        <fullName evidence="1">Uncharacterized protein</fullName>
    </submittedName>
</protein>
<dbReference type="Proteomes" id="UP000827986">
    <property type="component" value="Unassembled WGS sequence"/>
</dbReference>
<keyword evidence="2" id="KW-1185">Reference proteome</keyword>
<proteinExistence type="predicted"/>
<gene>
    <name evidence="1" type="ORF">KIL84_004073</name>
</gene>
<evidence type="ECO:0000313" key="1">
    <source>
        <dbReference type="EMBL" id="KAH1182581.1"/>
    </source>
</evidence>
<name>A0A9D4B6L2_9SAUR</name>
<comment type="caution">
    <text evidence="1">The sequence shown here is derived from an EMBL/GenBank/DDBJ whole genome shotgun (WGS) entry which is preliminary data.</text>
</comment>
<accession>A0A9D4B6L2</accession>
<organism evidence="1 2">
    <name type="scientific">Mauremys mutica</name>
    <name type="common">yellowpond turtle</name>
    <dbReference type="NCBI Taxonomy" id="74926"/>
    <lineage>
        <taxon>Eukaryota</taxon>
        <taxon>Metazoa</taxon>
        <taxon>Chordata</taxon>
        <taxon>Craniata</taxon>
        <taxon>Vertebrata</taxon>
        <taxon>Euteleostomi</taxon>
        <taxon>Archelosauria</taxon>
        <taxon>Testudinata</taxon>
        <taxon>Testudines</taxon>
        <taxon>Cryptodira</taxon>
        <taxon>Durocryptodira</taxon>
        <taxon>Testudinoidea</taxon>
        <taxon>Geoemydidae</taxon>
        <taxon>Geoemydinae</taxon>
        <taxon>Mauremys</taxon>
    </lineage>
</organism>
<reference evidence="1" key="1">
    <citation type="submission" date="2021-09" db="EMBL/GenBank/DDBJ databases">
        <title>The genome of Mauremys mutica provides insights into the evolution of semi-aquatic lifestyle.</title>
        <authorList>
            <person name="Gong S."/>
            <person name="Gao Y."/>
        </authorList>
    </citation>
    <scope>NUCLEOTIDE SEQUENCE</scope>
    <source>
        <strain evidence="1">MM-2020</strain>
        <tissue evidence="1">Muscle</tissue>
    </source>
</reference>
<evidence type="ECO:0000313" key="2">
    <source>
        <dbReference type="Proteomes" id="UP000827986"/>
    </source>
</evidence>
<sequence>MGKVKDSLGIQSLLRVHFFPTYCIVLEDAGPVGQYLVCLKHSKPIQSWCQSTDSAGVTPGLNLAYFQLPKAVVIPAGFAEAEKRTLCTHEQCPGLSGVFHSSEKSVAQA</sequence>